<dbReference type="GO" id="GO:0008081">
    <property type="term" value="F:phosphoric diester hydrolase activity"/>
    <property type="evidence" value="ECO:0007669"/>
    <property type="project" value="UniProtKB-UniRule"/>
</dbReference>
<evidence type="ECO:0000313" key="10">
    <source>
        <dbReference type="Proteomes" id="UP000316304"/>
    </source>
</evidence>
<keyword evidence="5 6" id="KW-0511">Multifunctional enzyme</keyword>
<comment type="catalytic activity">
    <reaction evidence="6">
        <text>[protein-PII]-uridylyl-L-tyrosine + H2O = [protein-PII]-L-tyrosine + UMP + H(+)</text>
        <dbReference type="Rhea" id="RHEA:48600"/>
        <dbReference type="Rhea" id="RHEA-COMP:12147"/>
        <dbReference type="Rhea" id="RHEA-COMP:12148"/>
        <dbReference type="ChEBI" id="CHEBI:15377"/>
        <dbReference type="ChEBI" id="CHEBI:15378"/>
        <dbReference type="ChEBI" id="CHEBI:46858"/>
        <dbReference type="ChEBI" id="CHEBI:57865"/>
        <dbReference type="ChEBI" id="CHEBI:90602"/>
    </reaction>
</comment>
<dbReference type="EMBL" id="SJPT01000001">
    <property type="protein sequence ID" value="TWU26323.1"/>
    <property type="molecule type" value="Genomic_DNA"/>
</dbReference>
<comment type="domain">
    <text evidence="6">Has four distinct domains: an N-terminal nucleotidyltransferase (NT) domain responsible for UTase activity, a central HD domain that encodes UR activity, and two C-terminal ACT domains that seem to have a role in glutamine sensing.</text>
</comment>
<dbReference type="CDD" id="cd05401">
    <property type="entry name" value="NT_GlnE_GlnD_like"/>
    <property type="match status" value="1"/>
</dbReference>
<dbReference type="EC" id="3.1.4.-" evidence="6"/>
<dbReference type="InterPro" id="IPR045865">
    <property type="entry name" value="ACT-like_dom_sf"/>
</dbReference>
<organism evidence="9 10">
    <name type="scientific">Novipirellula galeiformis</name>
    <dbReference type="NCBI Taxonomy" id="2528004"/>
    <lineage>
        <taxon>Bacteria</taxon>
        <taxon>Pseudomonadati</taxon>
        <taxon>Planctomycetota</taxon>
        <taxon>Planctomycetia</taxon>
        <taxon>Pirellulales</taxon>
        <taxon>Pirellulaceae</taxon>
        <taxon>Novipirellula</taxon>
    </lineage>
</organism>
<dbReference type="GO" id="GO:0008773">
    <property type="term" value="F:[protein-PII] uridylyltransferase activity"/>
    <property type="evidence" value="ECO:0007669"/>
    <property type="project" value="UniProtKB-UniRule"/>
</dbReference>
<dbReference type="InterPro" id="IPR043519">
    <property type="entry name" value="NT_sf"/>
</dbReference>
<name>A0A5C6CN12_9BACT</name>
<comment type="catalytic activity">
    <reaction evidence="6">
        <text>[protein-PII]-L-tyrosine + UTP = [protein-PII]-uridylyl-L-tyrosine + diphosphate</text>
        <dbReference type="Rhea" id="RHEA:13673"/>
        <dbReference type="Rhea" id="RHEA-COMP:12147"/>
        <dbReference type="Rhea" id="RHEA-COMP:12148"/>
        <dbReference type="ChEBI" id="CHEBI:33019"/>
        <dbReference type="ChEBI" id="CHEBI:46398"/>
        <dbReference type="ChEBI" id="CHEBI:46858"/>
        <dbReference type="ChEBI" id="CHEBI:90602"/>
        <dbReference type="EC" id="2.7.7.59"/>
    </reaction>
</comment>
<dbReference type="Pfam" id="PF08335">
    <property type="entry name" value="GlnD_UR_UTase"/>
    <property type="match status" value="1"/>
</dbReference>
<dbReference type="InterPro" id="IPR010043">
    <property type="entry name" value="UTase/UR"/>
</dbReference>
<dbReference type="InterPro" id="IPR013546">
    <property type="entry name" value="PII_UdlTrfase/GS_AdlTrfase"/>
</dbReference>
<dbReference type="SUPFAM" id="SSF109604">
    <property type="entry name" value="HD-domain/PDEase-like"/>
    <property type="match status" value="1"/>
</dbReference>
<comment type="caution">
    <text evidence="6">Lacks conserved residue(s) required for the propagation of feature annotation.</text>
</comment>
<keyword evidence="2 6" id="KW-0548">Nucleotidyltransferase</keyword>
<dbReference type="Gene3D" id="1.20.120.330">
    <property type="entry name" value="Nucleotidyltransferases domain 2"/>
    <property type="match status" value="1"/>
</dbReference>
<dbReference type="PANTHER" id="PTHR47320">
    <property type="entry name" value="BIFUNCTIONAL URIDYLYLTRANSFERASE/URIDYLYL-REMOVING ENZYME"/>
    <property type="match status" value="1"/>
</dbReference>
<dbReference type="Pfam" id="PF01966">
    <property type="entry name" value="HD"/>
    <property type="match status" value="1"/>
</dbReference>
<dbReference type="PIRSF" id="PIRSF006288">
    <property type="entry name" value="PII_uridyltransf"/>
    <property type="match status" value="1"/>
</dbReference>
<comment type="similarity">
    <text evidence="6">Belongs to the GlnD family.</text>
</comment>
<comment type="function">
    <text evidence="6">Modifies, by uridylylation and deuridylylation, the PII regulatory proteins (GlnB and homologs), in response to the nitrogen status of the cell that GlnD senses through the glutamine level. Under low glutamine levels, catalyzes the conversion of the PII proteins and UTP to PII-UMP and PPi, while under higher glutamine levels, GlnD hydrolyzes PII-UMP to PII and UMP (deuridylylation). Thus, controls uridylylation state and activity of the PII proteins, and plays an important role in the regulation of nitrogen metabolism.</text>
</comment>
<comment type="caution">
    <text evidence="9">The sequence shown here is derived from an EMBL/GenBank/DDBJ whole genome shotgun (WGS) entry which is preliminary data.</text>
</comment>
<evidence type="ECO:0000313" key="9">
    <source>
        <dbReference type="EMBL" id="TWU26323.1"/>
    </source>
</evidence>
<dbReference type="CDD" id="cd04873">
    <property type="entry name" value="ACT_UUR-ACR-like"/>
    <property type="match status" value="1"/>
</dbReference>
<dbReference type="NCBIfam" id="TIGR01693">
    <property type="entry name" value="UTase_glnD"/>
    <property type="match status" value="1"/>
</dbReference>
<keyword evidence="1 6" id="KW-0808">Transferase</keyword>
<evidence type="ECO:0000256" key="4">
    <source>
        <dbReference type="ARBA" id="ARBA00022842"/>
    </source>
</evidence>
<feature type="domain" description="HD" evidence="8">
    <location>
        <begin position="453"/>
        <end position="570"/>
    </location>
</feature>
<reference evidence="9 10" key="1">
    <citation type="submission" date="2019-02" db="EMBL/GenBank/DDBJ databases">
        <title>Deep-cultivation of Planctomycetes and their phenomic and genomic characterization uncovers novel biology.</title>
        <authorList>
            <person name="Wiegand S."/>
            <person name="Jogler M."/>
            <person name="Boedeker C."/>
            <person name="Pinto D."/>
            <person name="Vollmers J."/>
            <person name="Rivas-Marin E."/>
            <person name="Kohn T."/>
            <person name="Peeters S.H."/>
            <person name="Heuer A."/>
            <person name="Rast P."/>
            <person name="Oberbeckmann S."/>
            <person name="Bunk B."/>
            <person name="Jeske O."/>
            <person name="Meyerdierks A."/>
            <person name="Storesund J.E."/>
            <person name="Kallscheuer N."/>
            <person name="Luecker S."/>
            <person name="Lage O.M."/>
            <person name="Pohl T."/>
            <person name="Merkel B.J."/>
            <person name="Hornburger P."/>
            <person name="Mueller R.-W."/>
            <person name="Bruemmer F."/>
            <person name="Labrenz M."/>
            <person name="Spormann A.M."/>
            <person name="Op Den Camp H."/>
            <person name="Overmann J."/>
            <person name="Amann R."/>
            <person name="Jetten M.S.M."/>
            <person name="Mascher T."/>
            <person name="Medema M.H."/>
            <person name="Devos D.P."/>
            <person name="Kaster A.-K."/>
            <person name="Ovreas L."/>
            <person name="Rohde M."/>
            <person name="Galperin M.Y."/>
            <person name="Jogler C."/>
        </authorList>
    </citation>
    <scope>NUCLEOTIDE SEQUENCE [LARGE SCALE GENOMIC DNA]</scope>
    <source>
        <strain evidence="9 10">Pla52o</strain>
    </source>
</reference>
<evidence type="ECO:0000256" key="1">
    <source>
        <dbReference type="ARBA" id="ARBA00022679"/>
    </source>
</evidence>
<dbReference type="PROSITE" id="PS51831">
    <property type="entry name" value="HD"/>
    <property type="match status" value="1"/>
</dbReference>
<evidence type="ECO:0000259" key="7">
    <source>
        <dbReference type="PROSITE" id="PS51671"/>
    </source>
</evidence>
<accession>A0A5C6CN12</accession>
<dbReference type="HAMAP" id="MF_00277">
    <property type="entry name" value="PII_uridylyl_transf"/>
    <property type="match status" value="1"/>
</dbReference>
<evidence type="ECO:0000256" key="3">
    <source>
        <dbReference type="ARBA" id="ARBA00022801"/>
    </source>
</evidence>
<dbReference type="CDD" id="cd04899">
    <property type="entry name" value="ACT_ACR-UUR-like_2"/>
    <property type="match status" value="1"/>
</dbReference>
<sequence length="876" mass="100055">MSASTSLRPVVIRSRQRLREGRAKAQVQHESGSQGILVSAKLADLYDDIVLDVWSDAIEPWENDRAVSGLALVAHGGFGRRDLAPYSDADLMLLATRGSEHLAKRVAADLTRDLVDAGIVVGFSIRLINEACQLAWQDPVIFTSLTESRLLSGSLHVYSKYFNALRHGAMRRQNRLIRDCVAARREERRKWGETNYLLRPNVKRSRGGLRDIQLIRWMGFARYGETDLEKLVKLGGLPEEDYRVLRKAAEFLMRVRNELHFREKKSQDVLDRSLQMEIAKAWGYPGEEGKLPVEQFMQDYFENTRSVRYASAFFAEDSLTQPWIHHLLERVFSRTISEQIRMGPTHIWVPDAHLETFVSSLADVLRLMFLANQHRRRITHRTWQAIRQAMQERPPSIPSANSIGAFLSLMSSPGRLAELLRRLHELKIIEQFIPAFERTRGLLQFNAYHKYTVDVHCIRSVEAATDLEEQPTAMGRRYRRLKDKGLLHLALLIHDVGKGYEEDHCVVGARIALETAERLGLDRASTETLHWLVQQHLLVNVIAFRHDLSDPQIVLSFAAEVGSIRRLELLIVHAVADLQAVGPDVLTDWKLNLIEELYVRTRRYFDTGNLPGSEDDPEIDLIRADVQKRLRKKKAPESCFDLLQSLPLSLMTRSEPEPLADQLRDVIEQLSSKNESICLACFDPVFSAMRYTVVRRESHQSIGTFARATGAFTTAGLSILRAQIETVGEDLAWDDFWVSDPLYPECPPAGRVEEIRERVRTLLDSPDQPLPAHPRRWSTRNREGDQVNVLPTKVRFDNDTVDRFTIVSVFAYDEVGLLYRVASAFADQNVVLHFAKIDTHLDQVADVFYVSERDGSKVLDPDRMARIENALLTETR</sequence>
<evidence type="ECO:0000259" key="8">
    <source>
        <dbReference type="PROSITE" id="PS51831"/>
    </source>
</evidence>
<dbReference type="InterPro" id="IPR006674">
    <property type="entry name" value="HD_domain"/>
</dbReference>
<dbReference type="PROSITE" id="PS51671">
    <property type="entry name" value="ACT"/>
    <property type="match status" value="2"/>
</dbReference>
<feature type="region of interest" description="Uridylyltransferase" evidence="6">
    <location>
        <begin position="1"/>
        <end position="335"/>
    </location>
</feature>
<keyword evidence="3 6" id="KW-0378">Hydrolase</keyword>
<evidence type="ECO:0000256" key="6">
    <source>
        <dbReference type="HAMAP-Rule" id="MF_00277"/>
    </source>
</evidence>
<dbReference type="AlphaFoldDB" id="A0A5C6CN12"/>
<dbReference type="SUPFAM" id="SSF81593">
    <property type="entry name" value="Nucleotidyltransferase substrate binding subunit/domain"/>
    <property type="match status" value="1"/>
</dbReference>
<proteinExistence type="inferred from homology"/>
<dbReference type="Gene3D" id="1.10.3090.10">
    <property type="entry name" value="cca-adding enzyme, domain 2"/>
    <property type="match status" value="1"/>
</dbReference>
<dbReference type="SUPFAM" id="SSF55021">
    <property type="entry name" value="ACT-like"/>
    <property type="match status" value="1"/>
</dbReference>
<dbReference type="RefSeq" id="WP_146592697.1">
    <property type="nucleotide sequence ID" value="NZ_SJPT01000001.1"/>
</dbReference>
<dbReference type="Proteomes" id="UP000316304">
    <property type="component" value="Unassembled WGS sequence"/>
</dbReference>
<keyword evidence="4 6" id="KW-0460">Magnesium</keyword>
<dbReference type="SUPFAM" id="SSF81301">
    <property type="entry name" value="Nucleotidyltransferase"/>
    <property type="match status" value="1"/>
</dbReference>
<keyword evidence="10" id="KW-1185">Reference proteome</keyword>
<evidence type="ECO:0000256" key="5">
    <source>
        <dbReference type="ARBA" id="ARBA00023268"/>
    </source>
</evidence>
<dbReference type="OrthoDB" id="9758038at2"/>
<comment type="activity regulation">
    <text evidence="6">Uridylyltransferase (UTase) activity is inhibited by glutamine, while glutamine activates uridylyl-removing (UR) activity.</text>
</comment>
<protein>
    <recommendedName>
        <fullName evidence="6">Bifunctional uridylyltransferase/uridylyl-removing enzyme</fullName>
        <shortName evidence="6">UTase/UR</shortName>
    </recommendedName>
    <alternativeName>
        <fullName evidence="6">Bifunctional [protein-PII] modification enzyme</fullName>
    </alternativeName>
    <alternativeName>
        <fullName evidence="6">Bifunctional nitrogen sensor protein</fullName>
    </alternativeName>
    <domain>
        <recommendedName>
            <fullName evidence="6">[Protein-PII] uridylyltransferase</fullName>
            <shortName evidence="6">PII uridylyltransferase</shortName>
            <shortName evidence="6">UTase</shortName>
            <ecNumber evidence="6">2.7.7.59</ecNumber>
        </recommendedName>
    </domain>
    <domain>
        <recommendedName>
            <fullName evidence="6">[Protein-PII]-UMP uridylyl-removing enzyme</fullName>
            <shortName evidence="6">UR</shortName>
            <ecNumber evidence="6">3.1.4.-</ecNumber>
        </recommendedName>
    </domain>
</protein>
<feature type="domain" description="ACT" evidence="7">
    <location>
        <begin position="806"/>
        <end position="876"/>
    </location>
</feature>
<dbReference type="EC" id="2.7.7.59" evidence="6"/>
<dbReference type="InterPro" id="IPR002912">
    <property type="entry name" value="ACT_dom"/>
</dbReference>
<feature type="domain" description="ACT" evidence="7">
    <location>
        <begin position="693"/>
        <end position="775"/>
    </location>
</feature>
<dbReference type="PANTHER" id="PTHR47320:SF1">
    <property type="entry name" value="BIFUNCTIONAL URIDYLYLTRANSFERASE_URIDYLYL-REMOVING ENZYME"/>
    <property type="match status" value="1"/>
</dbReference>
<dbReference type="GO" id="GO:0006808">
    <property type="term" value="P:regulation of nitrogen utilization"/>
    <property type="evidence" value="ECO:0007669"/>
    <property type="project" value="UniProtKB-UniRule"/>
</dbReference>
<gene>
    <name evidence="6 9" type="primary">glnD</name>
    <name evidence="9" type="ORF">Pla52o_01760</name>
</gene>
<comment type="cofactor">
    <cofactor evidence="6">
        <name>Mg(2+)</name>
        <dbReference type="ChEBI" id="CHEBI:18420"/>
    </cofactor>
</comment>
<evidence type="ECO:0000256" key="2">
    <source>
        <dbReference type="ARBA" id="ARBA00022695"/>
    </source>
</evidence>